<evidence type="ECO:0000256" key="1">
    <source>
        <dbReference type="SAM" id="Phobius"/>
    </source>
</evidence>
<keyword evidence="1" id="KW-0472">Membrane</keyword>
<sequence>MEPSASRLSFVSVFSLLLLLSFLGFVEHLLHLLLLLRLLQLVICPDLPTLDVRVPARQLEFIDFGDNLGHLFENGHHHELNEARLAASNLSSLAVAEHGNFEAL</sequence>
<keyword evidence="1" id="KW-1133">Transmembrane helix</keyword>
<dbReference type="AlphaFoldDB" id="A0A7S3IJY9"/>
<feature type="transmembrane region" description="Helical" evidence="1">
    <location>
        <begin position="12"/>
        <end position="36"/>
    </location>
</feature>
<dbReference type="EMBL" id="HBIH01013190">
    <property type="protein sequence ID" value="CAE0324811.1"/>
    <property type="molecule type" value="Transcribed_RNA"/>
</dbReference>
<reference evidence="2" key="1">
    <citation type="submission" date="2021-01" db="EMBL/GenBank/DDBJ databases">
        <authorList>
            <person name="Corre E."/>
            <person name="Pelletier E."/>
            <person name="Niang G."/>
            <person name="Scheremetjew M."/>
            <person name="Finn R."/>
            <person name="Kale V."/>
            <person name="Holt S."/>
            <person name="Cochrane G."/>
            <person name="Meng A."/>
            <person name="Brown T."/>
            <person name="Cohen L."/>
        </authorList>
    </citation>
    <scope>NUCLEOTIDE SEQUENCE</scope>
    <source>
        <strain evidence="2">S3</strain>
    </source>
</reference>
<organism evidence="2">
    <name type="scientific">Strombidium inclinatum</name>
    <dbReference type="NCBI Taxonomy" id="197538"/>
    <lineage>
        <taxon>Eukaryota</taxon>
        <taxon>Sar</taxon>
        <taxon>Alveolata</taxon>
        <taxon>Ciliophora</taxon>
        <taxon>Intramacronucleata</taxon>
        <taxon>Spirotrichea</taxon>
        <taxon>Oligotrichia</taxon>
        <taxon>Strombidiidae</taxon>
        <taxon>Strombidium</taxon>
    </lineage>
</organism>
<gene>
    <name evidence="2" type="ORF">SINC0208_LOCUS5433</name>
</gene>
<keyword evidence="1" id="KW-0812">Transmembrane</keyword>
<protein>
    <submittedName>
        <fullName evidence="2">Uncharacterized protein</fullName>
    </submittedName>
</protein>
<evidence type="ECO:0000313" key="2">
    <source>
        <dbReference type="EMBL" id="CAE0324811.1"/>
    </source>
</evidence>
<name>A0A7S3IJY9_9SPIT</name>
<accession>A0A7S3IJY9</accession>
<proteinExistence type="predicted"/>